<proteinExistence type="predicted"/>
<accession>A0A2H0RLF6</accession>
<evidence type="ECO:0000313" key="2">
    <source>
        <dbReference type="Proteomes" id="UP000230833"/>
    </source>
</evidence>
<dbReference type="EMBL" id="PCYL01000027">
    <property type="protein sequence ID" value="PIR46844.1"/>
    <property type="molecule type" value="Genomic_DNA"/>
</dbReference>
<gene>
    <name evidence="1" type="ORF">COV07_02150</name>
</gene>
<comment type="caution">
    <text evidence="1">The sequence shown here is derived from an EMBL/GenBank/DDBJ whole genome shotgun (WGS) entry which is preliminary data.</text>
</comment>
<name>A0A2H0RLF6_9BACT</name>
<organism evidence="1 2">
    <name type="scientific">Candidatus Vogelbacteria bacterium CG10_big_fil_rev_8_21_14_0_10_45_14</name>
    <dbReference type="NCBI Taxonomy" id="1975042"/>
    <lineage>
        <taxon>Bacteria</taxon>
        <taxon>Candidatus Vogeliibacteriota</taxon>
    </lineage>
</organism>
<dbReference type="AlphaFoldDB" id="A0A2H0RLF6"/>
<protein>
    <submittedName>
        <fullName evidence="1">Uncharacterized protein</fullName>
    </submittedName>
</protein>
<sequence length="176" mass="20558">MSEINIKMPRGQYLDLLKTVEMAHEMVASLDHGYKNYEMLHRRIDELEETVLTAGIQAGESTVVDHVGNTGLSEDVVNYIDKVVEDYREDSFWNELKKRLAERDFTTTLTPSERRALTSPRGKFPERAKKIYEIYENEFRQNGVRHLELKKGIPELTFQKQTLRTKERKSKDNHSA</sequence>
<reference evidence="1 2" key="1">
    <citation type="submission" date="2017-09" db="EMBL/GenBank/DDBJ databases">
        <title>Depth-based differentiation of microbial function through sediment-hosted aquifers and enrichment of novel symbionts in the deep terrestrial subsurface.</title>
        <authorList>
            <person name="Probst A.J."/>
            <person name="Ladd B."/>
            <person name="Jarett J.K."/>
            <person name="Geller-Mcgrath D.E."/>
            <person name="Sieber C.M."/>
            <person name="Emerson J.B."/>
            <person name="Anantharaman K."/>
            <person name="Thomas B.C."/>
            <person name="Malmstrom R."/>
            <person name="Stieglmeier M."/>
            <person name="Klingl A."/>
            <person name="Woyke T."/>
            <person name="Ryan C.M."/>
            <person name="Banfield J.F."/>
        </authorList>
    </citation>
    <scope>NUCLEOTIDE SEQUENCE [LARGE SCALE GENOMIC DNA]</scope>
    <source>
        <strain evidence="1">CG10_big_fil_rev_8_21_14_0_10_45_14</strain>
    </source>
</reference>
<evidence type="ECO:0000313" key="1">
    <source>
        <dbReference type="EMBL" id="PIR46844.1"/>
    </source>
</evidence>
<dbReference type="Proteomes" id="UP000230833">
    <property type="component" value="Unassembled WGS sequence"/>
</dbReference>